<sequence>MCWGAEPVPRILAALAAGLLFGLGLVVSGMVNPAKVLGFLDVAGDWDPSLAFVMAAAIPVAALGFQLGGRMPAPLCAPAFAPPARRRIDARLLGGAALFGIGWGLAGFCPGPALASLGFGGWPVLGFVAAMLAGMGLHRLAEGGATPRPGRDGPGQVAPAQCGSGRRR</sequence>
<feature type="transmembrane region" description="Helical" evidence="2">
    <location>
        <begin position="12"/>
        <end position="31"/>
    </location>
</feature>
<reference evidence="4" key="1">
    <citation type="journal article" date="2019" name="Int. J. Syst. Evol. Microbiol.">
        <title>The Global Catalogue of Microorganisms (GCM) 10K type strain sequencing project: providing services to taxonomists for standard genome sequencing and annotation.</title>
        <authorList>
            <consortium name="The Broad Institute Genomics Platform"/>
            <consortium name="The Broad Institute Genome Sequencing Center for Infectious Disease"/>
            <person name="Wu L."/>
            <person name="Ma J."/>
        </authorList>
    </citation>
    <scope>NUCLEOTIDE SEQUENCE [LARGE SCALE GENOMIC DNA]</scope>
    <source>
        <strain evidence="4">CECT 7131</strain>
    </source>
</reference>
<keyword evidence="2" id="KW-1133">Transmembrane helix</keyword>
<dbReference type="Proteomes" id="UP001529369">
    <property type="component" value="Unassembled WGS sequence"/>
</dbReference>
<feature type="transmembrane region" description="Helical" evidence="2">
    <location>
        <begin position="90"/>
        <end position="108"/>
    </location>
</feature>
<evidence type="ECO:0000313" key="4">
    <source>
        <dbReference type="Proteomes" id="UP001529369"/>
    </source>
</evidence>
<protein>
    <submittedName>
        <fullName evidence="3">YeeE/YedE family protein</fullName>
    </submittedName>
</protein>
<name>A0ABT8ACA7_9PROT</name>
<dbReference type="InterPro" id="IPR046513">
    <property type="entry name" value="DUF6691"/>
</dbReference>
<keyword evidence="2" id="KW-0472">Membrane</keyword>
<comment type="caution">
    <text evidence="3">The sequence shown here is derived from an EMBL/GenBank/DDBJ whole genome shotgun (WGS) entry which is preliminary data.</text>
</comment>
<keyword evidence="4" id="KW-1185">Reference proteome</keyword>
<feature type="transmembrane region" description="Helical" evidence="2">
    <location>
        <begin position="120"/>
        <end position="141"/>
    </location>
</feature>
<feature type="region of interest" description="Disordered" evidence="1">
    <location>
        <begin position="143"/>
        <end position="168"/>
    </location>
</feature>
<feature type="transmembrane region" description="Helical" evidence="2">
    <location>
        <begin position="51"/>
        <end position="69"/>
    </location>
</feature>
<dbReference type="EMBL" id="JAUFPN010000193">
    <property type="protein sequence ID" value="MDN3567417.1"/>
    <property type="molecule type" value="Genomic_DNA"/>
</dbReference>
<evidence type="ECO:0000256" key="2">
    <source>
        <dbReference type="SAM" id="Phobius"/>
    </source>
</evidence>
<keyword evidence="2" id="KW-0812">Transmembrane</keyword>
<organism evidence="3 4">
    <name type="scientific">Paeniroseomonas aquatica</name>
    <dbReference type="NCBI Taxonomy" id="373043"/>
    <lineage>
        <taxon>Bacteria</taxon>
        <taxon>Pseudomonadati</taxon>
        <taxon>Pseudomonadota</taxon>
        <taxon>Alphaproteobacteria</taxon>
        <taxon>Acetobacterales</taxon>
        <taxon>Acetobacteraceae</taxon>
        <taxon>Paeniroseomonas</taxon>
    </lineage>
</organism>
<proteinExistence type="predicted"/>
<accession>A0ABT8ACA7</accession>
<dbReference type="Pfam" id="PF20398">
    <property type="entry name" value="DUF6691"/>
    <property type="match status" value="1"/>
</dbReference>
<gene>
    <name evidence="3" type="ORF">QWZ14_23805</name>
</gene>
<evidence type="ECO:0000256" key="1">
    <source>
        <dbReference type="SAM" id="MobiDB-lite"/>
    </source>
</evidence>
<evidence type="ECO:0000313" key="3">
    <source>
        <dbReference type="EMBL" id="MDN3567417.1"/>
    </source>
</evidence>